<evidence type="ECO:0000313" key="1">
    <source>
        <dbReference type="EMBL" id="GGF65111.1"/>
    </source>
</evidence>
<reference evidence="1" key="1">
    <citation type="journal article" date="2014" name="Int. J. Syst. Evol. Microbiol.">
        <title>Complete genome sequence of Corynebacterium casei LMG S-19264T (=DSM 44701T), isolated from a smear-ripened cheese.</title>
        <authorList>
            <consortium name="US DOE Joint Genome Institute (JGI-PGF)"/>
            <person name="Walter F."/>
            <person name="Albersmeier A."/>
            <person name="Kalinowski J."/>
            <person name="Ruckert C."/>
        </authorList>
    </citation>
    <scope>NUCLEOTIDE SEQUENCE</scope>
    <source>
        <strain evidence="1">CGMCC 1.16134</strain>
    </source>
</reference>
<gene>
    <name evidence="1" type="ORF">GCM10010912_07670</name>
</gene>
<proteinExistence type="predicted"/>
<keyword evidence="2" id="KW-1185">Reference proteome</keyword>
<dbReference type="Proteomes" id="UP000637643">
    <property type="component" value="Unassembled WGS sequence"/>
</dbReference>
<name>A0A917C0X0_9BACL</name>
<reference evidence="1" key="2">
    <citation type="submission" date="2020-09" db="EMBL/GenBank/DDBJ databases">
        <authorList>
            <person name="Sun Q."/>
            <person name="Zhou Y."/>
        </authorList>
    </citation>
    <scope>NUCLEOTIDE SEQUENCE</scope>
    <source>
        <strain evidence="1">CGMCC 1.16134</strain>
    </source>
</reference>
<organism evidence="1 2">
    <name type="scientific">Paenibacillus albidus</name>
    <dbReference type="NCBI Taxonomy" id="2041023"/>
    <lineage>
        <taxon>Bacteria</taxon>
        <taxon>Bacillati</taxon>
        <taxon>Bacillota</taxon>
        <taxon>Bacilli</taxon>
        <taxon>Bacillales</taxon>
        <taxon>Paenibacillaceae</taxon>
        <taxon>Paenibacillus</taxon>
    </lineage>
</organism>
<comment type="caution">
    <text evidence="1">The sequence shown here is derived from an EMBL/GenBank/DDBJ whole genome shotgun (WGS) entry which is preliminary data.</text>
</comment>
<dbReference type="AlphaFoldDB" id="A0A917C0X0"/>
<accession>A0A917C0X0</accession>
<evidence type="ECO:0000313" key="2">
    <source>
        <dbReference type="Proteomes" id="UP000637643"/>
    </source>
</evidence>
<dbReference type="EMBL" id="BMKR01000003">
    <property type="protein sequence ID" value="GGF65111.1"/>
    <property type="molecule type" value="Genomic_DNA"/>
</dbReference>
<protein>
    <submittedName>
        <fullName evidence="1">Uncharacterized protein</fullName>
    </submittedName>
</protein>
<sequence length="82" mass="9558">MSRFDQQYEEWLHSNLAVERNPRRTELLQKGLGHGTVEFLRSVWFPAVGNFSHLLPEWEVRDFGNGYRYLDLAYMPDGAKGG</sequence>